<sequence length="104" mass="12324">MISEGYFAVRFDCEPPPETKDWIITWNFPDSKLSSSNYQVVKLLCVSLQSVVLPKDIEDKDYMKCWRKWASQDWSEIKLPNLDINESDESDTQMRRMILNFLLL</sequence>
<reference evidence="1" key="1">
    <citation type="submission" date="2021-06" db="EMBL/GenBank/DDBJ databases">
        <authorList>
            <person name="Kallberg Y."/>
            <person name="Tangrot J."/>
            <person name="Rosling A."/>
        </authorList>
    </citation>
    <scope>NUCLEOTIDE SEQUENCE</scope>
    <source>
        <strain evidence="1">MA461A</strain>
    </source>
</reference>
<dbReference type="Proteomes" id="UP000789920">
    <property type="component" value="Unassembled WGS sequence"/>
</dbReference>
<organism evidence="1 2">
    <name type="scientific">Racocetra persica</name>
    <dbReference type="NCBI Taxonomy" id="160502"/>
    <lineage>
        <taxon>Eukaryota</taxon>
        <taxon>Fungi</taxon>
        <taxon>Fungi incertae sedis</taxon>
        <taxon>Mucoromycota</taxon>
        <taxon>Glomeromycotina</taxon>
        <taxon>Glomeromycetes</taxon>
        <taxon>Diversisporales</taxon>
        <taxon>Gigasporaceae</taxon>
        <taxon>Racocetra</taxon>
    </lineage>
</organism>
<name>A0ACA9K8C3_9GLOM</name>
<protein>
    <submittedName>
        <fullName evidence="1">36320_t:CDS:1</fullName>
    </submittedName>
</protein>
<keyword evidence="2" id="KW-1185">Reference proteome</keyword>
<evidence type="ECO:0000313" key="1">
    <source>
        <dbReference type="EMBL" id="CAG8458763.1"/>
    </source>
</evidence>
<gene>
    <name evidence="1" type="ORF">RPERSI_LOCUS62</name>
</gene>
<proteinExistence type="predicted"/>
<comment type="caution">
    <text evidence="1">The sequence shown here is derived from an EMBL/GenBank/DDBJ whole genome shotgun (WGS) entry which is preliminary data.</text>
</comment>
<accession>A0ACA9K8C3</accession>
<dbReference type="EMBL" id="CAJVQC010000042">
    <property type="protein sequence ID" value="CAG8458763.1"/>
    <property type="molecule type" value="Genomic_DNA"/>
</dbReference>
<evidence type="ECO:0000313" key="2">
    <source>
        <dbReference type="Proteomes" id="UP000789920"/>
    </source>
</evidence>